<evidence type="ECO:0000256" key="2">
    <source>
        <dbReference type="ARBA" id="ARBA00008335"/>
    </source>
</evidence>
<evidence type="ECO:0000313" key="10">
    <source>
        <dbReference type="Proteomes" id="UP000053342"/>
    </source>
</evidence>
<dbReference type="AlphaFoldDB" id="A0A0D2DZC4"/>
<feature type="compositionally biased region" description="Basic and acidic residues" evidence="6">
    <location>
        <begin position="64"/>
        <end position="80"/>
    </location>
</feature>
<sequence>MRNEKAMLKTNDLELGDQTPRGELGENEKLSVHPDRKHSSALTPVASRPSQDRPSVHHTISRTSHVDGHGYFSDDGRNDGQEVEQQVNIEDKDENPFEVGWDGPEDPMNPKNMNVLRKWMIVIIIAFGALCVTCTSSLYTVTYDQMDAEFGNSRIVATLGLTLFVGGLGLSPMILGPLSEFYGRRPIYIYAYVFFTIWLIPCAVAKNIQTMLVFRFLDGFSGSAFLSVAGGTVGDMFSRDKLQAPMMIYTASPMIGPSLGPIIGGFINYNTSWRWSFYVLLMWSGVMLIVITALVPETYMPVLLRKKARQKRKETGDDRWKAPIEIYEKSLVWTVARSLYRPFLLLFMEPMCSNLCLLSSVLLGILYLFFGAFPLVFGDVYGFNAWQVGLSFLGLMIGMILAISSDPIWQWNYLRLLRNAEGRTGERKSEPEYRLPPSIFGPWICTVGLFWFAWSCYARVHWIVPIIGTGFFGFGTILSFSGVYTFLVEAYPLYAASALSANSFARSSFAAAFPLFGRQMYDRLNYHWATSLLGFLCLVLSPFPYLFFVWGKRLRQRSKYAHLST</sequence>
<dbReference type="InterPro" id="IPR011701">
    <property type="entry name" value="MFS"/>
</dbReference>
<accession>A0A0D2DZC4</accession>
<feature type="transmembrane region" description="Helical" evidence="7">
    <location>
        <begin position="460"/>
        <end position="486"/>
    </location>
</feature>
<dbReference type="PANTHER" id="PTHR23502">
    <property type="entry name" value="MAJOR FACILITATOR SUPERFAMILY"/>
    <property type="match status" value="1"/>
</dbReference>
<dbReference type="PANTHER" id="PTHR23502:SF7">
    <property type="entry name" value="DRUG_PROTON ANTIPORTER YHK8-RELATED"/>
    <property type="match status" value="1"/>
</dbReference>
<dbReference type="GeneID" id="27358595"/>
<dbReference type="VEuPathDB" id="FungiDB:PV06_06521"/>
<dbReference type="RefSeq" id="XP_016261130.1">
    <property type="nucleotide sequence ID" value="XM_016407650.1"/>
</dbReference>
<feature type="transmembrane region" description="Helical" evidence="7">
    <location>
        <begin position="119"/>
        <end position="143"/>
    </location>
</feature>
<feature type="compositionally biased region" description="Basic and acidic residues" evidence="6">
    <location>
        <begin position="23"/>
        <end position="38"/>
    </location>
</feature>
<evidence type="ECO:0000256" key="3">
    <source>
        <dbReference type="ARBA" id="ARBA00022692"/>
    </source>
</evidence>
<keyword evidence="4 7" id="KW-1133">Transmembrane helix</keyword>
<gene>
    <name evidence="9" type="ORF">PV06_06521</name>
</gene>
<keyword evidence="10" id="KW-1185">Reference proteome</keyword>
<keyword evidence="5 7" id="KW-0472">Membrane</keyword>
<organism evidence="9 10">
    <name type="scientific">Exophiala oligosperma</name>
    <dbReference type="NCBI Taxonomy" id="215243"/>
    <lineage>
        <taxon>Eukaryota</taxon>
        <taxon>Fungi</taxon>
        <taxon>Dikarya</taxon>
        <taxon>Ascomycota</taxon>
        <taxon>Pezizomycotina</taxon>
        <taxon>Eurotiomycetes</taxon>
        <taxon>Chaetothyriomycetidae</taxon>
        <taxon>Chaetothyriales</taxon>
        <taxon>Herpotrichiellaceae</taxon>
        <taxon>Exophiala</taxon>
    </lineage>
</organism>
<dbReference type="Proteomes" id="UP000053342">
    <property type="component" value="Unassembled WGS sequence"/>
</dbReference>
<evidence type="ECO:0000256" key="6">
    <source>
        <dbReference type="SAM" id="MobiDB-lite"/>
    </source>
</evidence>
<feature type="region of interest" description="Disordered" evidence="6">
    <location>
        <begin position="1"/>
        <end position="81"/>
    </location>
</feature>
<dbReference type="HOGENOM" id="CLU_008455_11_5_1"/>
<feature type="transmembrane region" description="Helical" evidence="7">
    <location>
        <begin position="275"/>
        <end position="304"/>
    </location>
</feature>
<reference evidence="9 10" key="1">
    <citation type="submission" date="2015-01" db="EMBL/GenBank/DDBJ databases">
        <title>The Genome Sequence of Exophiala oligosperma CBS72588.</title>
        <authorList>
            <consortium name="The Broad Institute Genomics Platform"/>
            <person name="Cuomo C."/>
            <person name="de Hoog S."/>
            <person name="Gorbushina A."/>
            <person name="Stielow B."/>
            <person name="Teixiera M."/>
            <person name="Abouelleil A."/>
            <person name="Chapman S.B."/>
            <person name="Priest M."/>
            <person name="Young S.K."/>
            <person name="Wortman J."/>
            <person name="Nusbaum C."/>
            <person name="Birren B."/>
        </authorList>
    </citation>
    <scope>NUCLEOTIDE SEQUENCE [LARGE SCALE GENOMIC DNA]</scope>
    <source>
        <strain evidence="9 10">CBS 72588</strain>
    </source>
</reference>
<dbReference type="Pfam" id="PF07690">
    <property type="entry name" value="MFS_1"/>
    <property type="match status" value="1"/>
</dbReference>
<evidence type="ECO:0000256" key="7">
    <source>
        <dbReference type="SAM" id="Phobius"/>
    </source>
</evidence>
<comment type="subcellular location">
    <subcellularLocation>
        <location evidence="1">Cell membrane</location>
        <topology evidence="1">Multi-pass membrane protein</topology>
    </subcellularLocation>
</comment>
<dbReference type="EMBL" id="KN847337">
    <property type="protein sequence ID" value="KIW40914.1"/>
    <property type="molecule type" value="Genomic_DNA"/>
</dbReference>
<name>A0A0D2DZC4_9EURO</name>
<dbReference type="PROSITE" id="PS50850">
    <property type="entry name" value="MFS"/>
    <property type="match status" value="1"/>
</dbReference>
<dbReference type="GO" id="GO:0005886">
    <property type="term" value="C:plasma membrane"/>
    <property type="evidence" value="ECO:0007669"/>
    <property type="project" value="UniProtKB-SubCell"/>
</dbReference>
<feature type="transmembrane region" description="Helical" evidence="7">
    <location>
        <begin position="246"/>
        <end position="269"/>
    </location>
</feature>
<keyword evidence="3 7" id="KW-0812">Transmembrane</keyword>
<dbReference type="Gene3D" id="1.20.1250.20">
    <property type="entry name" value="MFS general substrate transporter like domains"/>
    <property type="match status" value="1"/>
</dbReference>
<evidence type="ECO:0000256" key="5">
    <source>
        <dbReference type="ARBA" id="ARBA00023136"/>
    </source>
</evidence>
<evidence type="ECO:0000256" key="1">
    <source>
        <dbReference type="ARBA" id="ARBA00004651"/>
    </source>
</evidence>
<protein>
    <recommendedName>
        <fullName evidence="8">Major facilitator superfamily (MFS) profile domain-containing protein</fullName>
    </recommendedName>
</protein>
<feature type="transmembrane region" description="Helical" evidence="7">
    <location>
        <begin position="212"/>
        <end position="234"/>
    </location>
</feature>
<proteinExistence type="inferred from homology"/>
<feature type="transmembrane region" description="Helical" evidence="7">
    <location>
        <begin position="389"/>
        <end position="414"/>
    </location>
</feature>
<feature type="transmembrane region" description="Helical" evidence="7">
    <location>
        <begin position="155"/>
        <end position="175"/>
    </location>
</feature>
<dbReference type="GO" id="GO:0042908">
    <property type="term" value="P:xenobiotic transport"/>
    <property type="evidence" value="ECO:0007669"/>
    <property type="project" value="UniProtKB-ARBA"/>
</dbReference>
<feature type="transmembrane region" description="Helical" evidence="7">
    <location>
        <begin position="355"/>
        <end position="377"/>
    </location>
</feature>
<evidence type="ECO:0000256" key="4">
    <source>
        <dbReference type="ARBA" id="ARBA00022989"/>
    </source>
</evidence>
<dbReference type="CDD" id="cd17323">
    <property type="entry name" value="MFS_Tpo1_MDR_like"/>
    <property type="match status" value="1"/>
</dbReference>
<feature type="transmembrane region" description="Helical" evidence="7">
    <location>
        <begin position="435"/>
        <end position="454"/>
    </location>
</feature>
<dbReference type="PROSITE" id="PS00216">
    <property type="entry name" value="SUGAR_TRANSPORT_1"/>
    <property type="match status" value="1"/>
</dbReference>
<dbReference type="SUPFAM" id="SSF103473">
    <property type="entry name" value="MFS general substrate transporter"/>
    <property type="match status" value="1"/>
</dbReference>
<feature type="transmembrane region" description="Helical" evidence="7">
    <location>
        <begin position="187"/>
        <end position="206"/>
    </location>
</feature>
<evidence type="ECO:0000259" key="8">
    <source>
        <dbReference type="PROSITE" id="PS50850"/>
    </source>
</evidence>
<dbReference type="GO" id="GO:0140115">
    <property type="term" value="P:export across plasma membrane"/>
    <property type="evidence" value="ECO:0007669"/>
    <property type="project" value="UniProtKB-ARBA"/>
</dbReference>
<dbReference type="STRING" id="215243.A0A0D2DZC4"/>
<dbReference type="FunFam" id="1.20.1250.20:FF:000082">
    <property type="entry name" value="MFS multidrug transporter, putative"/>
    <property type="match status" value="1"/>
</dbReference>
<evidence type="ECO:0000313" key="9">
    <source>
        <dbReference type="EMBL" id="KIW40914.1"/>
    </source>
</evidence>
<feature type="transmembrane region" description="Helical" evidence="7">
    <location>
        <begin position="528"/>
        <end position="550"/>
    </location>
</feature>
<dbReference type="OrthoDB" id="3561359at2759"/>
<dbReference type="InterPro" id="IPR005829">
    <property type="entry name" value="Sugar_transporter_CS"/>
</dbReference>
<dbReference type="InterPro" id="IPR020846">
    <property type="entry name" value="MFS_dom"/>
</dbReference>
<dbReference type="GO" id="GO:0022857">
    <property type="term" value="F:transmembrane transporter activity"/>
    <property type="evidence" value="ECO:0007669"/>
    <property type="project" value="InterPro"/>
</dbReference>
<comment type="similarity">
    <text evidence="2">Belongs to the major facilitator superfamily.</text>
</comment>
<feature type="domain" description="Major facilitator superfamily (MFS) profile" evidence="8">
    <location>
        <begin position="121"/>
        <end position="553"/>
    </location>
</feature>
<dbReference type="InterPro" id="IPR036259">
    <property type="entry name" value="MFS_trans_sf"/>
</dbReference>